<dbReference type="Gene3D" id="1.50.10.20">
    <property type="match status" value="2"/>
</dbReference>
<dbReference type="EMBL" id="JAOAOG010000339">
    <property type="protein sequence ID" value="KAJ6226858.1"/>
    <property type="molecule type" value="Genomic_DNA"/>
</dbReference>
<proteinExistence type="predicted"/>
<dbReference type="AlphaFoldDB" id="A0AAV7ZQJ1"/>
<dbReference type="Proteomes" id="UP001150062">
    <property type="component" value="Unassembled WGS sequence"/>
</dbReference>
<dbReference type="InterPro" id="IPR032696">
    <property type="entry name" value="SQ_cyclase_C"/>
</dbReference>
<comment type="caution">
    <text evidence="5">The sequence shown here is derived from an EMBL/GenBank/DDBJ whole genome shotgun (WGS) entry which is preliminary data.</text>
</comment>
<evidence type="ECO:0000256" key="1">
    <source>
        <dbReference type="ARBA" id="ARBA00022737"/>
    </source>
</evidence>
<evidence type="ECO:0000259" key="3">
    <source>
        <dbReference type="Pfam" id="PF13243"/>
    </source>
</evidence>
<dbReference type="Pfam" id="PF13243">
    <property type="entry name" value="SQHop_cyclase_C"/>
    <property type="match status" value="1"/>
</dbReference>
<keyword evidence="2" id="KW-0732">Signal</keyword>
<organism evidence="5 7">
    <name type="scientific">Anaeramoeba flamelloides</name>
    <dbReference type="NCBI Taxonomy" id="1746091"/>
    <lineage>
        <taxon>Eukaryota</taxon>
        <taxon>Metamonada</taxon>
        <taxon>Anaeramoebidae</taxon>
        <taxon>Anaeramoeba</taxon>
    </lineage>
</organism>
<dbReference type="Proteomes" id="UP001146793">
    <property type="component" value="Unassembled WGS sequence"/>
</dbReference>
<dbReference type="InterPro" id="IPR008930">
    <property type="entry name" value="Terpenoid_cyclase/PrenylTrfase"/>
</dbReference>
<accession>A0AAV7ZQJ1</accession>
<dbReference type="PANTHER" id="PTHR11764">
    <property type="entry name" value="TERPENE CYCLASE/MUTASE FAMILY MEMBER"/>
    <property type="match status" value="1"/>
</dbReference>
<dbReference type="GO" id="GO:0016866">
    <property type="term" value="F:intramolecular transferase activity"/>
    <property type="evidence" value="ECO:0007669"/>
    <property type="project" value="InterPro"/>
</dbReference>
<feature type="signal peptide" evidence="2">
    <location>
        <begin position="1"/>
        <end position="21"/>
    </location>
</feature>
<sequence>MKFQVLIAFLITLCLLNQLHGQKLGESLDLDRIHAVIKQAGENIREVQLDDFSWNFPPFLGTNFISQHYIVNHYLDRHEETLLDVEKLKRILLKDQLPDGSWKQVPDLNKYSGEIDTTIYNYWALKVMGFSVDSPQLKKAREFVISKGGIENSMTMTKIWITLFGGYKWSKLPWVPLFAFNQPFIELDKQLGQWVAPHLFGIVPCLDMKPTKYFGESFRLDELYLDAAKYVPKLSSLEIFKGYNEPLRKPSENLHVVMEKIMSIQGERKGLFGGYTVSSMFCSIALLEYNNRYDHRFYTETFNEQVVIDSTTRALNTVDTIYYDPEASIKTTIYKGILDDGRYWDTILSAESLIAAEMSTVDEIQKTVDYLIDHRSHDGSMSYGYDFEAYPDFDDTAEFVDLMVSVNKDGKYDEPISQAINWLLSMQNKEGGWAAFDKDLNGNKMVKLITRKFANSAELFDPSCADITGHVLRAFGHTKKFTLEDQPIKDAIKFLEDTQEEFGGWEGRWGINYIYGTSAALYGLSSMEFDIVHHDWTLKALKWLESLQNSDGGFGETGKSYKDPIKYAGRGYSTPTQTAWALFPFIEARKQGFKEFDHIIEKGIKYLIEDFHSSPYPNKWKDRSCVGTGHRTVPLFMEYPVYAYSFPLWALSNYVDLINNLDKY</sequence>
<gene>
    <name evidence="5" type="ORF">M0812_12004</name>
    <name evidence="6" type="ORF">M0813_10392</name>
</gene>
<feature type="chain" id="PRO_5044012297" evidence="2">
    <location>
        <begin position="22"/>
        <end position="664"/>
    </location>
</feature>
<name>A0AAV7ZQJ1_9EUKA</name>
<evidence type="ECO:0000313" key="6">
    <source>
        <dbReference type="EMBL" id="KAJ6226858.1"/>
    </source>
</evidence>
<feature type="domain" description="Squalene cyclase C-terminal" evidence="3">
    <location>
        <begin position="344"/>
        <end position="654"/>
    </location>
</feature>
<feature type="domain" description="Squalene cyclase N-terminal" evidence="4">
    <location>
        <begin position="38"/>
        <end position="233"/>
    </location>
</feature>
<dbReference type="SUPFAM" id="SSF48239">
    <property type="entry name" value="Terpenoid cyclases/Protein prenyltransferases"/>
    <property type="match status" value="2"/>
</dbReference>
<evidence type="ECO:0000259" key="4">
    <source>
        <dbReference type="Pfam" id="PF13249"/>
    </source>
</evidence>
<reference evidence="5" key="2">
    <citation type="submission" date="2022-08" db="EMBL/GenBank/DDBJ databases">
        <title>Novel sulphate-reducing endosymbionts in the free-living metamonad Anaeramoeba.</title>
        <authorList>
            <person name="Jerlstrom-Hultqvist J."/>
            <person name="Cepicka I."/>
            <person name="Gallot-Lavallee L."/>
            <person name="Salas-Leiva D."/>
            <person name="Curtis B.A."/>
            <person name="Zahonova K."/>
            <person name="Pipaliya S."/>
            <person name="Dacks J."/>
            <person name="Roger A.J."/>
        </authorList>
    </citation>
    <scope>NUCLEOTIDE SEQUENCE</scope>
    <source>
        <strain evidence="5">Busselton2</strain>
    </source>
</reference>
<dbReference type="InterPro" id="IPR018333">
    <property type="entry name" value="Squalene_cyclase"/>
</dbReference>
<protein>
    <submittedName>
        <fullName evidence="5">Sporulenol synthase</fullName>
    </submittedName>
</protein>
<evidence type="ECO:0000313" key="5">
    <source>
        <dbReference type="EMBL" id="KAJ3442270.1"/>
    </source>
</evidence>
<dbReference type="InterPro" id="IPR032697">
    <property type="entry name" value="SQ_cyclase_N"/>
</dbReference>
<dbReference type="GO" id="GO:0005811">
    <property type="term" value="C:lipid droplet"/>
    <property type="evidence" value="ECO:0007669"/>
    <property type="project" value="InterPro"/>
</dbReference>
<dbReference type="PANTHER" id="PTHR11764:SF82">
    <property type="entry name" value="TERPENE CYCLASE_MUTASE FAMILY MEMBER"/>
    <property type="match status" value="1"/>
</dbReference>
<dbReference type="GO" id="GO:0016104">
    <property type="term" value="P:triterpenoid biosynthetic process"/>
    <property type="evidence" value="ECO:0007669"/>
    <property type="project" value="InterPro"/>
</dbReference>
<dbReference type="Pfam" id="PF13249">
    <property type="entry name" value="SQHop_cyclase_N"/>
    <property type="match status" value="1"/>
</dbReference>
<evidence type="ECO:0000256" key="2">
    <source>
        <dbReference type="SAM" id="SignalP"/>
    </source>
</evidence>
<dbReference type="EMBL" id="JANTQA010000026">
    <property type="protein sequence ID" value="KAJ3442270.1"/>
    <property type="molecule type" value="Genomic_DNA"/>
</dbReference>
<evidence type="ECO:0000313" key="7">
    <source>
        <dbReference type="Proteomes" id="UP001146793"/>
    </source>
</evidence>
<keyword evidence="8" id="KW-1185">Reference proteome</keyword>
<keyword evidence="1" id="KW-0677">Repeat</keyword>
<reference evidence="6" key="1">
    <citation type="submission" date="2022-08" db="EMBL/GenBank/DDBJ databases">
        <title>Novel sulfate-reducing endosymbionts in the free-living metamonad Anaeramoeba.</title>
        <authorList>
            <person name="Jerlstrom-Hultqvist J."/>
            <person name="Cepicka I."/>
            <person name="Gallot-Lavallee L."/>
            <person name="Salas-Leiva D."/>
            <person name="Curtis B.A."/>
            <person name="Zahonova K."/>
            <person name="Pipaliya S."/>
            <person name="Dacks J."/>
            <person name="Roger A.J."/>
        </authorList>
    </citation>
    <scope>NUCLEOTIDE SEQUENCE</scope>
    <source>
        <strain evidence="6">Schooner1</strain>
    </source>
</reference>
<evidence type="ECO:0000313" key="8">
    <source>
        <dbReference type="Proteomes" id="UP001150062"/>
    </source>
</evidence>